<name>R0KMS0_NOSB1</name>
<dbReference type="Proteomes" id="UP000016927">
    <property type="component" value="Unassembled WGS sequence"/>
</dbReference>
<dbReference type="Gene3D" id="1.25.10.10">
    <property type="entry name" value="Leucine-rich Repeat Variant"/>
    <property type="match status" value="1"/>
</dbReference>
<dbReference type="HOGENOM" id="CLU_540895_0_0_1"/>
<dbReference type="InterPro" id="IPR011989">
    <property type="entry name" value="ARM-like"/>
</dbReference>
<keyword evidence="2" id="KW-1185">Reference proteome</keyword>
<accession>R0KMS0</accession>
<dbReference type="OMA" id="INCWANG"/>
<evidence type="ECO:0000313" key="1">
    <source>
        <dbReference type="EMBL" id="EOB11941.1"/>
    </source>
</evidence>
<organism evidence="1 2">
    <name type="scientific">Nosema bombycis (strain CQ1 / CVCC 102059)</name>
    <name type="common">Microsporidian parasite</name>
    <name type="synonym">Pebrine of silkworm</name>
    <dbReference type="NCBI Taxonomy" id="578461"/>
    <lineage>
        <taxon>Eukaryota</taxon>
        <taxon>Fungi</taxon>
        <taxon>Fungi incertae sedis</taxon>
        <taxon>Microsporidia</taxon>
        <taxon>Nosematidae</taxon>
        <taxon>Nosema</taxon>
    </lineage>
</organism>
<dbReference type="VEuPathDB" id="MicrosporidiaDB:NBO_623g0002"/>
<gene>
    <name evidence="1" type="ORF">NBO_623g0002</name>
</gene>
<dbReference type="STRING" id="578461.R0KMS0"/>
<reference evidence="1 2" key="1">
    <citation type="journal article" date="2013" name="BMC Genomics">
        <title>Comparative genomics of parasitic silkworm microsporidia reveal an association between genome expansion and host adaptation.</title>
        <authorList>
            <person name="Pan G."/>
            <person name="Xu J."/>
            <person name="Li T."/>
            <person name="Xia Q."/>
            <person name="Liu S.L."/>
            <person name="Zhang G."/>
            <person name="Li S."/>
            <person name="Li C."/>
            <person name="Liu H."/>
            <person name="Yang L."/>
            <person name="Liu T."/>
            <person name="Zhang X."/>
            <person name="Wu Z."/>
            <person name="Fan W."/>
            <person name="Dang X."/>
            <person name="Xiang H."/>
            <person name="Tao M."/>
            <person name="Li Y."/>
            <person name="Hu J."/>
            <person name="Li Z."/>
            <person name="Lin L."/>
            <person name="Luo J."/>
            <person name="Geng L."/>
            <person name="Wang L."/>
            <person name="Long M."/>
            <person name="Wan Y."/>
            <person name="He N."/>
            <person name="Zhang Z."/>
            <person name="Lu C."/>
            <person name="Keeling P.J."/>
            <person name="Wang J."/>
            <person name="Xiang Z."/>
            <person name="Zhou Z."/>
        </authorList>
    </citation>
    <scope>NUCLEOTIDE SEQUENCE [LARGE SCALE GENOMIC DNA]</scope>
    <source>
        <strain evidence="2">CQ1 / CVCC 102059</strain>
    </source>
</reference>
<proteinExistence type="predicted"/>
<sequence length="504" mass="59234">MFFSKPSKQQEEHEDDLETLVLRLETSCYTEDKIDTLKLLYEYSLKDPISTGTYSLNSVIDTMKDLDDISYNVKILKSIFSSESASEFIDLFLKRKDNLNIIINCWANGQNEVNQVLELMSKHKTFKNKLIQCKNISFYLVTGLDNDNYKILMEVIPLSQNFRQQLIFDGIFEKLLLKLQFKYVDCCMKLICLLLRNNHFGQNYFIETNWTTILKFTKQKTQEVYDLLICMVDLTNMNIKYIKENVYKMVNLKESIEKQQYYFCYLLISNDALYLKDFIEIFNNECTNFDGIDGEIDRTILLLHCFTRNRLIDLNNKLNTFQFNSALLLLSEVLFHIDKSLILKADKYLETIGIVEPKTDEAKTDEDKTDEDNTLPYKLLLIFTLRELNTNTVQVQTVNIDSILYILFAYDTTKVQSMSSLLTEIIYDDTQDENLISFCVLACLMHDIRLNMNNFCLLKHLKRLRFILSSIKIDSEFFIIDECSNILIDKVNELVFKLSERSMN</sequence>
<dbReference type="OrthoDB" id="2189189at2759"/>
<dbReference type="EMBL" id="KB909530">
    <property type="protein sequence ID" value="EOB11941.1"/>
    <property type="molecule type" value="Genomic_DNA"/>
</dbReference>
<dbReference type="AlphaFoldDB" id="R0KMS0"/>
<protein>
    <submittedName>
        <fullName evidence="1">Vesicular transport protein</fullName>
    </submittedName>
</protein>
<evidence type="ECO:0000313" key="2">
    <source>
        <dbReference type="Proteomes" id="UP000016927"/>
    </source>
</evidence>